<proteinExistence type="predicted"/>
<protein>
    <submittedName>
        <fullName evidence="1">11528_t:CDS:1</fullName>
    </submittedName>
</protein>
<name>A0ACA9SBT6_9GLOM</name>
<evidence type="ECO:0000313" key="1">
    <source>
        <dbReference type="EMBL" id="CAG8831686.1"/>
    </source>
</evidence>
<dbReference type="Proteomes" id="UP000789920">
    <property type="component" value="Unassembled WGS sequence"/>
</dbReference>
<feature type="non-terminal residue" evidence="1">
    <location>
        <position position="163"/>
    </location>
</feature>
<sequence length="163" mass="18414">MAEIILNCHILGNSLEDVFPVVIGERTRVNDQDVPINMFNVGLLKKLLIETQGEQLVSGLNIWKVEGVTKGSEKWKILEQQSYTEIDIEKQLGGEKLSSSIDTIKEIFPQNPPIGIHLIIQLPNKTMLENLIKQLPKIDTNQHVFTIPQFPGTDGDTIIYNRK</sequence>
<organism evidence="1 2">
    <name type="scientific">Racocetra persica</name>
    <dbReference type="NCBI Taxonomy" id="160502"/>
    <lineage>
        <taxon>Eukaryota</taxon>
        <taxon>Fungi</taxon>
        <taxon>Fungi incertae sedis</taxon>
        <taxon>Mucoromycota</taxon>
        <taxon>Glomeromycotina</taxon>
        <taxon>Glomeromycetes</taxon>
        <taxon>Diversisporales</taxon>
        <taxon>Gigasporaceae</taxon>
        <taxon>Racocetra</taxon>
    </lineage>
</organism>
<accession>A0ACA9SBT6</accession>
<gene>
    <name evidence="1" type="ORF">RPERSI_LOCUS28229</name>
</gene>
<comment type="caution">
    <text evidence="1">The sequence shown here is derived from an EMBL/GenBank/DDBJ whole genome shotgun (WGS) entry which is preliminary data.</text>
</comment>
<reference evidence="1" key="1">
    <citation type="submission" date="2021-06" db="EMBL/GenBank/DDBJ databases">
        <authorList>
            <person name="Kallberg Y."/>
            <person name="Tangrot J."/>
            <person name="Rosling A."/>
        </authorList>
    </citation>
    <scope>NUCLEOTIDE SEQUENCE</scope>
    <source>
        <strain evidence="1">MA461A</strain>
    </source>
</reference>
<evidence type="ECO:0000313" key="2">
    <source>
        <dbReference type="Proteomes" id="UP000789920"/>
    </source>
</evidence>
<dbReference type="EMBL" id="CAJVQC010102006">
    <property type="protein sequence ID" value="CAG8831686.1"/>
    <property type="molecule type" value="Genomic_DNA"/>
</dbReference>
<keyword evidence="2" id="KW-1185">Reference proteome</keyword>